<name>A0A1M5FSX6_SALEC</name>
<dbReference type="PANTHER" id="PTHR43747:SF1">
    <property type="entry name" value="SLR1998 PROTEIN"/>
    <property type="match status" value="1"/>
</dbReference>
<dbReference type="InterPro" id="IPR050816">
    <property type="entry name" value="Flavin-dep_Halogenase_NPB"/>
</dbReference>
<dbReference type="PANTHER" id="PTHR43747">
    <property type="entry name" value="FAD-BINDING PROTEIN"/>
    <property type="match status" value="1"/>
</dbReference>
<dbReference type="GO" id="GO:0071949">
    <property type="term" value="F:FAD binding"/>
    <property type="evidence" value="ECO:0007669"/>
    <property type="project" value="InterPro"/>
</dbReference>
<dbReference type="AlphaFoldDB" id="A0A1M5FSX6"/>
<sequence length="412" mass="46983">MEKRNTNILIIGAGPSGMVAAGYLQKHGIDCLVIEKNEFPRFTIGESLLPKSMENFKEAGLLSALQKEGFQKKFGARFIKERKIGEFDFAQKFDKGWDWTWQAPRADFDMALAEENIRKGVKILFNTEVKKVEFESKRSRTEVLQKNGTKLQITANFIIDASGNGRVLANQLGLNATPKVTGNSSIFTHIKETGRPRGKEGELITFEVINTKTWFWYIPFSNGNTSLGFVGNNNWFSQFSNDNTKAFKTMLKKLDYYNGRFEDYPFLFEPVKLPNIAKGVKRLFGEGYVLTGNSAQFLDPIFSSGVAFATESGLKAAKLALKQLQGENVDWQIDYADYMENGTRVFSSYVKEWYTGNLQKLFFYDSPKQEIKEQICAVLAGYVWDRKNPFVKNHRRIIKNVAKMIDQENLKI</sequence>
<accession>A0A1M5FSX6</accession>
<dbReference type="Pfam" id="PF01494">
    <property type="entry name" value="FAD_binding_3"/>
    <property type="match status" value="1"/>
</dbReference>
<protein>
    <recommendedName>
        <fullName evidence="2">FAD-binding domain-containing protein</fullName>
    </recommendedName>
</protein>
<dbReference type="EMBL" id="FQVT01000003">
    <property type="protein sequence ID" value="SHF94640.1"/>
    <property type="molecule type" value="Genomic_DNA"/>
</dbReference>
<evidence type="ECO:0000313" key="4">
    <source>
        <dbReference type="Proteomes" id="UP000183945"/>
    </source>
</evidence>
<dbReference type="OrthoDB" id="9806565at2"/>
<feature type="coiled-coil region" evidence="1">
    <location>
        <begin position="314"/>
        <end position="341"/>
    </location>
</feature>
<dbReference type="PRINTS" id="PR00420">
    <property type="entry name" value="RNGMNOXGNASE"/>
</dbReference>
<feature type="domain" description="FAD-binding" evidence="2">
    <location>
        <begin position="6"/>
        <end position="212"/>
    </location>
</feature>
<evidence type="ECO:0000259" key="2">
    <source>
        <dbReference type="Pfam" id="PF01494"/>
    </source>
</evidence>
<dbReference type="Gene3D" id="3.50.50.60">
    <property type="entry name" value="FAD/NAD(P)-binding domain"/>
    <property type="match status" value="1"/>
</dbReference>
<dbReference type="Proteomes" id="UP000183945">
    <property type="component" value="Unassembled WGS sequence"/>
</dbReference>
<dbReference type="SUPFAM" id="SSF51905">
    <property type="entry name" value="FAD/NAD(P)-binding domain"/>
    <property type="match status" value="1"/>
</dbReference>
<keyword evidence="1" id="KW-0175">Coiled coil</keyword>
<evidence type="ECO:0000256" key="1">
    <source>
        <dbReference type="SAM" id="Coils"/>
    </source>
</evidence>
<dbReference type="RefSeq" id="WP_072878352.1">
    <property type="nucleotide sequence ID" value="NZ_FQVT01000003.1"/>
</dbReference>
<dbReference type="InterPro" id="IPR036188">
    <property type="entry name" value="FAD/NAD-bd_sf"/>
</dbReference>
<gene>
    <name evidence="3" type="ORF">SAMN05444483_103338</name>
</gene>
<dbReference type="STRING" id="1073325.SAMN05444483_103338"/>
<reference evidence="4" key="1">
    <citation type="submission" date="2016-11" db="EMBL/GenBank/DDBJ databases">
        <authorList>
            <person name="Varghese N."/>
            <person name="Submissions S."/>
        </authorList>
    </citation>
    <scope>NUCLEOTIDE SEQUENCE [LARGE SCALE GENOMIC DNA]</scope>
    <source>
        <strain evidence="4">DSM 24579</strain>
    </source>
</reference>
<keyword evidence="4" id="KW-1185">Reference proteome</keyword>
<proteinExistence type="predicted"/>
<dbReference type="InterPro" id="IPR002938">
    <property type="entry name" value="FAD-bd"/>
</dbReference>
<organism evidence="3 4">
    <name type="scientific">Salegentibacter echinorum</name>
    <dbReference type="NCBI Taxonomy" id="1073325"/>
    <lineage>
        <taxon>Bacteria</taxon>
        <taxon>Pseudomonadati</taxon>
        <taxon>Bacteroidota</taxon>
        <taxon>Flavobacteriia</taxon>
        <taxon>Flavobacteriales</taxon>
        <taxon>Flavobacteriaceae</taxon>
        <taxon>Salegentibacter</taxon>
    </lineage>
</organism>
<evidence type="ECO:0000313" key="3">
    <source>
        <dbReference type="EMBL" id="SHF94640.1"/>
    </source>
</evidence>